<comment type="subcellular location">
    <subcellularLocation>
        <location evidence="1 9">Secreted</location>
        <location evidence="1 9">Extracellular space</location>
        <location evidence="1 9">Extracellular matrix</location>
    </subcellularLocation>
</comment>
<evidence type="ECO:0000256" key="7">
    <source>
        <dbReference type="ARBA" id="ARBA00023157"/>
    </source>
</evidence>
<dbReference type="GO" id="GO:0060070">
    <property type="term" value="P:canonical Wnt signaling pathway"/>
    <property type="evidence" value="ECO:0007669"/>
    <property type="project" value="TreeGrafter"/>
</dbReference>
<sequence>MSKPGWLEHQMLLHQGKVAPLLDLGRFEVSQGYRESAFAYAISSAGVAHSVARACSMGRLTACGCDPSGFRATARRNFNPGGRGRSRNKQPPSQKKQPRASSRWKWGGCSHNVDFGVDFSEKFLDAKEKAGDIQSRINLHNNQAGRLAVSTNMQVRCKCHGMSGSCELKTCWKAAPDFRVVGQALKEKFRSAVLVDQSNLGNGSPLLLLDGPRKGSTNWQRNRNNHRTNNRRRRRNRPRKQRELSMKLLYYQRSPNFCEKDPGVDFPGTAGRQCNRTSVGVDSCASLCCGRGYNLIRQKRVDRCHCRFHWCCVVQCQNCTVEEWITVCK</sequence>
<dbReference type="SMART" id="SM00097">
    <property type="entry name" value="WNT1"/>
    <property type="match status" value="1"/>
</dbReference>
<dbReference type="GO" id="GO:0030182">
    <property type="term" value="P:neuron differentiation"/>
    <property type="evidence" value="ECO:0007669"/>
    <property type="project" value="TreeGrafter"/>
</dbReference>
<keyword evidence="3 9" id="KW-0217">Developmental protein</keyword>
<dbReference type="GO" id="GO:0005125">
    <property type="term" value="F:cytokine activity"/>
    <property type="evidence" value="ECO:0007669"/>
    <property type="project" value="TreeGrafter"/>
</dbReference>
<evidence type="ECO:0000256" key="2">
    <source>
        <dbReference type="ARBA" id="ARBA00005683"/>
    </source>
</evidence>
<dbReference type="InterPro" id="IPR043158">
    <property type="entry name" value="Wnt_C"/>
</dbReference>
<name>A0A7R9HKI7_9NEOP</name>
<dbReference type="PRINTS" id="PR01349">
    <property type="entry name" value="WNTPROTEIN"/>
</dbReference>
<dbReference type="Pfam" id="PF00110">
    <property type="entry name" value="wnt"/>
    <property type="match status" value="1"/>
</dbReference>
<proteinExistence type="inferred from homology"/>
<reference evidence="11" key="1">
    <citation type="submission" date="2020-11" db="EMBL/GenBank/DDBJ databases">
        <authorList>
            <person name="Tran Van P."/>
        </authorList>
    </citation>
    <scope>NUCLEOTIDE SEQUENCE</scope>
</reference>
<evidence type="ECO:0000256" key="4">
    <source>
        <dbReference type="ARBA" id="ARBA00022525"/>
    </source>
</evidence>
<keyword evidence="8" id="KW-0449">Lipoprotein</keyword>
<comment type="function">
    <text evidence="9">Ligand for members of the frizzled family of seven transmembrane receptors.</text>
</comment>
<organism evidence="11">
    <name type="scientific">Timema monikensis</name>
    <dbReference type="NCBI Taxonomy" id="170555"/>
    <lineage>
        <taxon>Eukaryota</taxon>
        <taxon>Metazoa</taxon>
        <taxon>Ecdysozoa</taxon>
        <taxon>Arthropoda</taxon>
        <taxon>Hexapoda</taxon>
        <taxon>Insecta</taxon>
        <taxon>Pterygota</taxon>
        <taxon>Neoptera</taxon>
        <taxon>Polyneoptera</taxon>
        <taxon>Phasmatodea</taxon>
        <taxon>Timematodea</taxon>
        <taxon>Timematoidea</taxon>
        <taxon>Timematidae</taxon>
        <taxon>Timema</taxon>
    </lineage>
</organism>
<evidence type="ECO:0000256" key="9">
    <source>
        <dbReference type="RuleBase" id="RU003500"/>
    </source>
</evidence>
<feature type="compositionally biased region" description="Basic residues" evidence="10">
    <location>
        <begin position="223"/>
        <end position="239"/>
    </location>
</feature>
<dbReference type="PROSITE" id="PS00246">
    <property type="entry name" value="WNT1"/>
    <property type="match status" value="1"/>
</dbReference>
<dbReference type="GO" id="GO:0060560">
    <property type="term" value="P:developmental growth involved in morphogenesis"/>
    <property type="evidence" value="ECO:0007669"/>
    <property type="project" value="UniProtKB-ARBA"/>
</dbReference>
<evidence type="ECO:0000256" key="5">
    <source>
        <dbReference type="ARBA" id="ARBA00022530"/>
    </source>
</evidence>
<dbReference type="GO" id="GO:0005109">
    <property type="term" value="F:frizzled binding"/>
    <property type="evidence" value="ECO:0007669"/>
    <property type="project" value="TreeGrafter"/>
</dbReference>
<evidence type="ECO:0000256" key="3">
    <source>
        <dbReference type="ARBA" id="ARBA00022473"/>
    </source>
</evidence>
<dbReference type="AlphaFoldDB" id="A0A7R9HKI7"/>
<dbReference type="InterPro" id="IPR018161">
    <property type="entry name" value="Wnt_CS"/>
</dbReference>
<dbReference type="GO" id="GO:0045165">
    <property type="term" value="P:cell fate commitment"/>
    <property type="evidence" value="ECO:0007669"/>
    <property type="project" value="TreeGrafter"/>
</dbReference>
<dbReference type="PANTHER" id="PTHR12027">
    <property type="entry name" value="WNT RELATED"/>
    <property type="match status" value="1"/>
</dbReference>
<dbReference type="Gene3D" id="3.30.2460.20">
    <property type="match status" value="1"/>
</dbReference>
<evidence type="ECO:0000256" key="10">
    <source>
        <dbReference type="SAM" id="MobiDB-lite"/>
    </source>
</evidence>
<keyword evidence="6 9" id="KW-0879">Wnt signaling pathway</keyword>
<dbReference type="GO" id="GO:0000902">
    <property type="term" value="P:cell morphogenesis"/>
    <property type="evidence" value="ECO:0007669"/>
    <property type="project" value="UniProtKB-ARBA"/>
</dbReference>
<dbReference type="InterPro" id="IPR005817">
    <property type="entry name" value="Wnt"/>
</dbReference>
<gene>
    <name evidence="11" type="ORF">TMSB3V08_LOCUS527</name>
</gene>
<comment type="similarity">
    <text evidence="2 9">Belongs to the Wnt family.</text>
</comment>
<evidence type="ECO:0000256" key="1">
    <source>
        <dbReference type="ARBA" id="ARBA00004498"/>
    </source>
</evidence>
<dbReference type="EMBL" id="OB792685">
    <property type="protein sequence ID" value="CAD7423540.1"/>
    <property type="molecule type" value="Genomic_DNA"/>
</dbReference>
<dbReference type="GO" id="GO:0007517">
    <property type="term" value="P:muscle organ development"/>
    <property type="evidence" value="ECO:0007669"/>
    <property type="project" value="UniProtKB-ARBA"/>
</dbReference>
<keyword evidence="5" id="KW-0272">Extracellular matrix</keyword>
<accession>A0A7R9HKI7</accession>
<dbReference type="GO" id="GO:0005615">
    <property type="term" value="C:extracellular space"/>
    <property type="evidence" value="ECO:0007669"/>
    <property type="project" value="TreeGrafter"/>
</dbReference>
<keyword evidence="7" id="KW-1015">Disulfide bond</keyword>
<evidence type="ECO:0000256" key="6">
    <source>
        <dbReference type="ARBA" id="ARBA00022687"/>
    </source>
</evidence>
<feature type="region of interest" description="Disordered" evidence="10">
    <location>
        <begin position="74"/>
        <end position="104"/>
    </location>
</feature>
<dbReference type="PANTHER" id="PTHR12027:SF98">
    <property type="entry name" value="PROTEIN WNT"/>
    <property type="match status" value="1"/>
</dbReference>
<protein>
    <recommendedName>
        <fullName evidence="9">Protein Wnt</fullName>
    </recommendedName>
</protein>
<feature type="region of interest" description="Disordered" evidence="10">
    <location>
        <begin position="205"/>
        <end position="239"/>
    </location>
</feature>
<keyword evidence="4" id="KW-0964">Secreted</keyword>
<evidence type="ECO:0000256" key="8">
    <source>
        <dbReference type="ARBA" id="ARBA00023288"/>
    </source>
</evidence>
<dbReference type="FunFam" id="3.30.2460.20:FF:000001">
    <property type="entry name" value="Wnt homolog"/>
    <property type="match status" value="1"/>
</dbReference>
<evidence type="ECO:0000313" key="11">
    <source>
        <dbReference type="EMBL" id="CAD7423540.1"/>
    </source>
</evidence>